<keyword evidence="3" id="KW-1185">Reference proteome</keyword>
<dbReference type="InterPro" id="IPR005097">
    <property type="entry name" value="Sacchrp_dh_NADP-bd"/>
</dbReference>
<organism evidence="2 3">
    <name type="scientific">Halopseudomonas oceani</name>
    <dbReference type="NCBI Taxonomy" id="1708783"/>
    <lineage>
        <taxon>Bacteria</taxon>
        <taxon>Pseudomonadati</taxon>
        <taxon>Pseudomonadota</taxon>
        <taxon>Gammaproteobacteria</taxon>
        <taxon>Pseudomonadales</taxon>
        <taxon>Pseudomonadaceae</taxon>
        <taxon>Halopseudomonas</taxon>
    </lineage>
</organism>
<dbReference type="OrthoDB" id="528778at2"/>
<name>A0A2P4EZP5_9GAMM</name>
<evidence type="ECO:0000313" key="2">
    <source>
        <dbReference type="EMBL" id="POB06211.1"/>
    </source>
</evidence>
<dbReference type="Gene3D" id="3.30.360.10">
    <property type="entry name" value="Dihydrodipicolinate Reductase, domain 2"/>
    <property type="match status" value="1"/>
</dbReference>
<evidence type="ECO:0000313" key="3">
    <source>
        <dbReference type="Proteomes" id="UP000243451"/>
    </source>
</evidence>
<dbReference type="InterPro" id="IPR036291">
    <property type="entry name" value="NAD(P)-bd_dom_sf"/>
</dbReference>
<dbReference type="EMBL" id="PPSK01000001">
    <property type="protein sequence ID" value="POB06211.1"/>
    <property type="molecule type" value="Genomic_DNA"/>
</dbReference>
<protein>
    <submittedName>
        <fullName evidence="2">Saccharopine dehydrogenase</fullName>
    </submittedName>
</protein>
<comment type="caution">
    <text evidence="2">The sequence shown here is derived from an EMBL/GenBank/DDBJ whole genome shotgun (WGS) entry which is preliminary data.</text>
</comment>
<feature type="domain" description="Saccharopine dehydrogenase NADP binding" evidence="1">
    <location>
        <begin position="6"/>
        <end position="132"/>
    </location>
</feature>
<dbReference type="Proteomes" id="UP000243451">
    <property type="component" value="Unassembled WGS sequence"/>
</dbReference>
<gene>
    <name evidence="2" type="ORF">C1949_00225</name>
</gene>
<dbReference type="SUPFAM" id="SSF51735">
    <property type="entry name" value="NAD(P)-binding Rossmann-fold domains"/>
    <property type="match status" value="1"/>
</dbReference>
<dbReference type="AlphaFoldDB" id="A0A2P4EZP5"/>
<dbReference type="PANTHER" id="PTHR43796:SF2">
    <property type="entry name" value="CARBOXYNORSPERMIDINE SYNTHASE"/>
    <property type="match status" value="1"/>
</dbReference>
<reference evidence="2 3" key="1">
    <citation type="submission" date="2018-01" db="EMBL/GenBank/DDBJ databases">
        <title>Draft genome of the type strain Pseudomonas oceani DSM 100277 isolated from the deep water in Okinawa trough, northwestern Pacific Ocean.</title>
        <authorList>
            <person name="Gomila M."/>
            <person name="Mulet M."/>
            <person name="Garcia-Valdes E."/>
            <person name="Lalucat J."/>
        </authorList>
    </citation>
    <scope>NUCLEOTIDE SEQUENCE [LARGE SCALE GENOMIC DNA]</scope>
    <source>
        <strain evidence="2 3">DSM 100277</strain>
    </source>
</reference>
<accession>A0A2P4EZP5</accession>
<dbReference type="RefSeq" id="WP_104736471.1">
    <property type="nucleotide sequence ID" value="NZ_BMHR01000002.1"/>
</dbReference>
<sequence length="376" mass="41407">MSCQRILVLGGYGNFGKRITEGLAATAGITLIIAGRRNAPARQLQAQLQATASAQLETAELDLHAADFEARLSALKPDLLIHTGGPFQGQDYRVPRACIAVGCHYIDLADDRRFVCDISQLDAEARATGVLIVSGASSVPGLSSCVIAHHAEQFSRLDDIDFAIAPGNQAERGEATVRAILSYTGHPITVWQDSRWQQVYGWMSLRRLWFDDIIGRRPLANVDIPDLELLPAAYPEVRSVRFQAGLELGLLHYGMGLMATVARIGLVRNWARWSKPIVRASEWFIRWGTDIGGMQINLRGLDHQQQPLHLKWLLGATDGIGPYIPTLSALILTRQLISGELGECGAKPCMNLFPFEAFEQEAQGLAIYHRLEVHRG</sequence>
<proteinExistence type="predicted"/>
<evidence type="ECO:0000259" key="1">
    <source>
        <dbReference type="Pfam" id="PF03435"/>
    </source>
</evidence>
<dbReference type="Gene3D" id="3.40.50.720">
    <property type="entry name" value="NAD(P)-binding Rossmann-like Domain"/>
    <property type="match status" value="1"/>
</dbReference>
<dbReference type="PANTHER" id="PTHR43796">
    <property type="entry name" value="CARBOXYNORSPERMIDINE SYNTHASE"/>
    <property type="match status" value="1"/>
</dbReference>
<dbReference type="Pfam" id="PF03435">
    <property type="entry name" value="Sacchrp_dh_NADP"/>
    <property type="match status" value="1"/>
</dbReference>